<feature type="signal peptide" evidence="4">
    <location>
        <begin position="1"/>
        <end position="23"/>
    </location>
</feature>
<feature type="chain" id="PRO_5040804422" evidence="4">
    <location>
        <begin position="24"/>
        <end position="342"/>
    </location>
</feature>
<dbReference type="GO" id="GO:0046872">
    <property type="term" value="F:metal ion binding"/>
    <property type="evidence" value="ECO:0007669"/>
    <property type="project" value="UniProtKB-KW"/>
</dbReference>
<evidence type="ECO:0000313" key="6">
    <source>
        <dbReference type="Proteomes" id="UP001138802"/>
    </source>
</evidence>
<dbReference type="InterPro" id="IPR026045">
    <property type="entry name" value="Ferric-bd"/>
</dbReference>
<dbReference type="Gene3D" id="3.40.190.10">
    <property type="entry name" value="Periplasmic binding protein-like II"/>
    <property type="match status" value="2"/>
</dbReference>
<reference evidence="5 6" key="1">
    <citation type="journal article" date="2020" name="Microorganisms">
        <title>Osmotic Adaptation and Compatible Solute Biosynthesis of Phototrophic Bacteria as Revealed from Genome Analyses.</title>
        <authorList>
            <person name="Imhoff J.F."/>
            <person name="Rahn T."/>
            <person name="Kunzel S."/>
            <person name="Keller A."/>
            <person name="Neulinger S.C."/>
        </authorList>
    </citation>
    <scope>NUCLEOTIDE SEQUENCE [LARGE SCALE GENOMIC DNA]</scope>
    <source>
        <strain evidence="5 6">DSM 21303</strain>
    </source>
</reference>
<keyword evidence="6" id="KW-1185">Reference proteome</keyword>
<dbReference type="SUPFAM" id="SSF53850">
    <property type="entry name" value="Periplasmic binding protein-like II"/>
    <property type="match status" value="1"/>
</dbReference>
<comment type="similarity">
    <text evidence="1">Belongs to the bacterial solute-binding protein 1 family.</text>
</comment>
<dbReference type="GO" id="GO:0030288">
    <property type="term" value="C:outer membrane-bounded periplasmic space"/>
    <property type="evidence" value="ECO:0007669"/>
    <property type="project" value="TreeGrafter"/>
</dbReference>
<dbReference type="RefSeq" id="WP_200388490.1">
    <property type="nucleotide sequence ID" value="NZ_NRSD01000014.1"/>
</dbReference>
<organism evidence="5 6">
    <name type="scientific">Thiocapsa imhoffii</name>
    <dbReference type="NCBI Taxonomy" id="382777"/>
    <lineage>
        <taxon>Bacteria</taxon>
        <taxon>Pseudomonadati</taxon>
        <taxon>Pseudomonadota</taxon>
        <taxon>Gammaproteobacteria</taxon>
        <taxon>Chromatiales</taxon>
        <taxon>Chromatiaceae</taxon>
        <taxon>Thiocapsa</taxon>
    </lineage>
</organism>
<evidence type="ECO:0000256" key="3">
    <source>
        <dbReference type="PIRSR" id="PIRSR002825-1"/>
    </source>
</evidence>
<dbReference type="PIRSF" id="PIRSF002825">
    <property type="entry name" value="CfbpA"/>
    <property type="match status" value="1"/>
</dbReference>
<dbReference type="Proteomes" id="UP001138802">
    <property type="component" value="Unassembled WGS sequence"/>
</dbReference>
<feature type="binding site" evidence="3">
    <location>
        <position position="224"/>
    </location>
    <ligand>
        <name>Fe cation</name>
        <dbReference type="ChEBI" id="CHEBI:24875"/>
    </ligand>
</feature>
<proteinExistence type="inferred from homology"/>
<evidence type="ECO:0000313" key="5">
    <source>
        <dbReference type="EMBL" id="MBK1645684.1"/>
    </source>
</evidence>
<dbReference type="AlphaFoldDB" id="A0A9X0WJX2"/>
<evidence type="ECO:0000256" key="4">
    <source>
        <dbReference type="SAM" id="SignalP"/>
    </source>
</evidence>
<dbReference type="CDD" id="cd13542">
    <property type="entry name" value="PBP2_FutA1_ilke"/>
    <property type="match status" value="1"/>
</dbReference>
<keyword evidence="3" id="KW-0408">Iron</keyword>
<dbReference type="Pfam" id="PF13416">
    <property type="entry name" value="SBP_bac_8"/>
    <property type="match status" value="1"/>
</dbReference>
<evidence type="ECO:0000256" key="1">
    <source>
        <dbReference type="ARBA" id="ARBA00008520"/>
    </source>
</evidence>
<dbReference type="InterPro" id="IPR006059">
    <property type="entry name" value="SBP"/>
</dbReference>
<dbReference type="PANTHER" id="PTHR30006">
    <property type="entry name" value="THIAMINE-BINDING PERIPLASMIC PROTEIN-RELATED"/>
    <property type="match status" value="1"/>
</dbReference>
<keyword evidence="3" id="KW-0479">Metal-binding</keyword>
<protein>
    <submittedName>
        <fullName evidence="5">Fe(3+) ABC transporter substrate-binding protein</fullName>
    </submittedName>
</protein>
<feature type="binding site" evidence="3">
    <location>
        <position position="223"/>
    </location>
    <ligand>
        <name>Fe cation</name>
        <dbReference type="ChEBI" id="CHEBI:24875"/>
    </ligand>
</feature>
<name>A0A9X0WJX2_9GAMM</name>
<accession>A0A9X0WJX2</accession>
<dbReference type="EMBL" id="NRSD01000014">
    <property type="protein sequence ID" value="MBK1645684.1"/>
    <property type="molecule type" value="Genomic_DNA"/>
</dbReference>
<sequence>MKPHLSLLALATAIITTALPVIAAADEEVNLYSARKEELIKPLLDRFTEQTGIRVNLVTDKAETLLKRLESEGINSPADLIITVDAGNLHRAKEAGVTQPIASEVLIAAIPETYRDPEGHWFGLSLRARPILYVEGKVDPDSLSTYEALADPAWQGKICIRSSDNIYNQSMVASMIAADGVEATEAWARGLVANMARPPRGGDRDQIAAAAAGQCDIAIANTYYLAGMLNSGDPSQVAAAEMMRVFWPNQDDRGTHVNVSGIAMTHAAKNKDAATQLAEFLVSPESQAWYAEVNGEYPVLVDAEITPLLQSWGTFKADEVQLSVLGEYGPEAVRLMDRAGWK</sequence>
<comment type="caution">
    <text evidence="5">The sequence shown here is derived from an EMBL/GenBank/DDBJ whole genome shotgun (WGS) entry which is preliminary data.</text>
</comment>
<gene>
    <name evidence="5" type="ORF">CKO25_13705</name>
</gene>
<evidence type="ECO:0000256" key="2">
    <source>
        <dbReference type="ARBA" id="ARBA00022729"/>
    </source>
</evidence>
<keyword evidence="2 4" id="KW-0732">Signal</keyword>
<dbReference type="PANTHER" id="PTHR30006:SF15">
    <property type="entry name" value="IRON-UTILIZATION PERIPLASMIC PROTEIN"/>
    <property type="match status" value="1"/>
</dbReference>